<accession>A0ACC2EC49</accession>
<reference evidence="2" key="1">
    <citation type="journal article" date="2024" name="Proc. Natl. Acad. Sci. U.S.A.">
        <title>Extraordinary preservation of gene collinearity over three hundred million years revealed in homosporous lycophytes.</title>
        <authorList>
            <person name="Li C."/>
            <person name="Wickell D."/>
            <person name="Kuo L.Y."/>
            <person name="Chen X."/>
            <person name="Nie B."/>
            <person name="Liao X."/>
            <person name="Peng D."/>
            <person name="Ji J."/>
            <person name="Jenkins J."/>
            <person name="Williams M."/>
            <person name="Shu S."/>
            <person name="Plott C."/>
            <person name="Barry K."/>
            <person name="Rajasekar S."/>
            <person name="Grimwood J."/>
            <person name="Han X."/>
            <person name="Sun S."/>
            <person name="Hou Z."/>
            <person name="He W."/>
            <person name="Dai G."/>
            <person name="Sun C."/>
            <person name="Schmutz J."/>
            <person name="Leebens-Mack J.H."/>
            <person name="Li F.W."/>
            <person name="Wang L."/>
        </authorList>
    </citation>
    <scope>NUCLEOTIDE SEQUENCE [LARGE SCALE GENOMIC DNA]</scope>
    <source>
        <strain evidence="2">cv. PW_Plant_1</strain>
    </source>
</reference>
<evidence type="ECO:0000313" key="2">
    <source>
        <dbReference type="Proteomes" id="UP001162992"/>
    </source>
</evidence>
<dbReference type="Proteomes" id="UP001162992">
    <property type="component" value="Chromosome 3"/>
</dbReference>
<protein>
    <submittedName>
        <fullName evidence="1">Uncharacterized protein</fullName>
    </submittedName>
</protein>
<sequence>MRLSLRVFVGLGCTALVLLTWDRGTALDSGRKLRIQLPRELSAVKEHLNTQELFPKGSSGTNLEDYYIADPTPKPLTPWRSGPVEHFRRPPDTNPAQNQQANAP</sequence>
<evidence type="ECO:0000313" key="1">
    <source>
        <dbReference type="EMBL" id="KAJ7564021.1"/>
    </source>
</evidence>
<comment type="caution">
    <text evidence="1">The sequence shown here is derived from an EMBL/GenBank/DDBJ whole genome shotgun (WGS) entry which is preliminary data.</text>
</comment>
<name>A0ACC2EC49_DIPCM</name>
<proteinExistence type="predicted"/>
<organism evidence="1 2">
    <name type="scientific">Diphasiastrum complanatum</name>
    <name type="common">Issler's clubmoss</name>
    <name type="synonym">Lycopodium complanatum</name>
    <dbReference type="NCBI Taxonomy" id="34168"/>
    <lineage>
        <taxon>Eukaryota</taxon>
        <taxon>Viridiplantae</taxon>
        <taxon>Streptophyta</taxon>
        <taxon>Embryophyta</taxon>
        <taxon>Tracheophyta</taxon>
        <taxon>Lycopodiopsida</taxon>
        <taxon>Lycopodiales</taxon>
        <taxon>Lycopodiaceae</taxon>
        <taxon>Lycopodioideae</taxon>
        <taxon>Diphasiastrum</taxon>
    </lineage>
</organism>
<keyword evidence="2" id="KW-1185">Reference proteome</keyword>
<gene>
    <name evidence="1" type="ORF">O6H91_03G134100</name>
</gene>
<dbReference type="EMBL" id="CM055094">
    <property type="protein sequence ID" value="KAJ7564021.1"/>
    <property type="molecule type" value="Genomic_DNA"/>
</dbReference>